<dbReference type="SMART" id="SM00646">
    <property type="entry name" value="Ami_3"/>
    <property type="match status" value="1"/>
</dbReference>
<sequence>MRIWRHAKGAGLVLLLALCAGAAAAQDFSALARFDPARSQVRDAGEGLSVEIGLSIPVPWRAYTLDDPPRLVLDFREVDWQGARREALMNADNATGLRFGPVATGWSRLVVDLAGPLAIDEAGMRVGPSGRADVTVRLAPASPEAFAAASGVPDGAEWAVEAETPPPPPPKEGPLVVVIDPGHGGIDPGAAREGAVEAELMLALALELAEAVNRTEGMTAILTRDADVFVPLARRMSLARAANADVLISLHADALEEGAARGASIYTLSDEAEDSASERMAERHDRGDLLAGLDLSGQDDTVATVLMDLARLETRPASERLAIALVSGLETVGAPLNSRPRRVAPLAVLAAADFPSVLVETGFLSSESDRERLSTPEGRAPLVEALLLGLQRFAAGEEARAPLVRQ</sequence>
<keyword evidence="3 6" id="KW-0378">Hydrolase</keyword>
<dbReference type="GO" id="GO:0008745">
    <property type="term" value="F:N-acetylmuramoyl-L-alanine amidase activity"/>
    <property type="evidence" value="ECO:0007669"/>
    <property type="project" value="UniProtKB-EC"/>
</dbReference>
<evidence type="ECO:0000256" key="2">
    <source>
        <dbReference type="ARBA" id="ARBA00011901"/>
    </source>
</evidence>
<keyword evidence="7" id="KW-1185">Reference proteome</keyword>
<name>A0A0D0QG29_9RHOB</name>
<comment type="catalytic activity">
    <reaction evidence="1">
        <text>Hydrolyzes the link between N-acetylmuramoyl residues and L-amino acid residues in certain cell-wall glycopeptides.</text>
        <dbReference type="EC" id="3.5.1.28"/>
    </reaction>
</comment>
<dbReference type="SUPFAM" id="SSF53187">
    <property type="entry name" value="Zn-dependent exopeptidases"/>
    <property type="match status" value="1"/>
</dbReference>
<evidence type="ECO:0000256" key="3">
    <source>
        <dbReference type="ARBA" id="ARBA00022801"/>
    </source>
</evidence>
<dbReference type="Gene3D" id="3.40.630.40">
    <property type="entry name" value="Zn-dependent exopeptidases"/>
    <property type="match status" value="1"/>
</dbReference>
<organism evidence="6 7">
    <name type="scientific">Wenxinia marina DSM 24838</name>
    <dbReference type="NCBI Taxonomy" id="1123501"/>
    <lineage>
        <taxon>Bacteria</taxon>
        <taxon>Pseudomonadati</taxon>
        <taxon>Pseudomonadota</taxon>
        <taxon>Alphaproteobacteria</taxon>
        <taxon>Rhodobacterales</taxon>
        <taxon>Roseobacteraceae</taxon>
        <taxon>Wenxinia</taxon>
    </lineage>
</organism>
<proteinExistence type="predicted"/>
<accession>A0A0D0QG29</accession>
<evidence type="ECO:0000256" key="1">
    <source>
        <dbReference type="ARBA" id="ARBA00001561"/>
    </source>
</evidence>
<evidence type="ECO:0000313" key="7">
    <source>
        <dbReference type="Proteomes" id="UP000035100"/>
    </source>
</evidence>
<dbReference type="InterPro" id="IPR050695">
    <property type="entry name" value="N-acetylmuramoyl_amidase_3"/>
</dbReference>
<dbReference type="PANTHER" id="PTHR30404:SF0">
    <property type="entry name" value="N-ACETYLMURAMOYL-L-ALANINE AMIDASE AMIC"/>
    <property type="match status" value="1"/>
</dbReference>
<keyword evidence="4" id="KW-0732">Signal</keyword>
<dbReference type="GO" id="GO:0030288">
    <property type="term" value="C:outer membrane-bounded periplasmic space"/>
    <property type="evidence" value="ECO:0007669"/>
    <property type="project" value="TreeGrafter"/>
</dbReference>
<dbReference type="PANTHER" id="PTHR30404">
    <property type="entry name" value="N-ACETYLMURAMOYL-L-ALANINE AMIDASE"/>
    <property type="match status" value="1"/>
</dbReference>
<reference evidence="6 7" key="1">
    <citation type="submission" date="2013-01" db="EMBL/GenBank/DDBJ databases">
        <authorList>
            <person name="Fiebig A."/>
            <person name="Goeker M."/>
            <person name="Klenk H.-P.P."/>
        </authorList>
    </citation>
    <scope>NUCLEOTIDE SEQUENCE [LARGE SCALE GENOMIC DNA]</scope>
    <source>
        <strain evidence="6 7">DSM 24838</strain>
    </source>
</reference>
<dbReference type="RefSeq" id="WP_018301069.1">
    <property type="nucleotide sequence ID" value="NZ_KB902276.1"/>
</dbReference>
<comment type="caution">
    <text evidence="6">The sequence shown here is derived from an EMBL/GenBank/DDBJ whole genome shotgun (WGS) entry which is preliminary data.</text>
</comment>
<feature type="chain" id="PRO_5002219545" description="N-acetylmuramoyl-L-alanine amidase" evidence="4">
    <location>
        <begin position="26"/>
        <end position="406"/>
    </location>
</feature>
<feature type="domain" description="MurNAc-LAA" evidence="5">
    <location>
        <begin position="236"/>
        <end position="391"/>
    </location>
</feature>
<protein>
    <recommendedName>
        <fullName evidence="2">N-acetylmuramoyl-L-alanine amidase</fullName>
        <ecNumber evidence="2">3.5.1.28</ecNumber>
    </recommendedName>
</protein>
<dbReference type="EC" id="3.5.1.28" evidence="2"/>
<gene>
    <name evidence="6" type="ORF">Wenmar_01568</name>
</gene>
<dbReference type="PATRIC" id="fig|1123501.6.peg.1659"/>
<dbReference type="eggNOG" id="COG0860">
    <property type="taxonomic scope" value="Bacteria"/>
</dbReference>
<dbReference type="STRING" id="1123501.Wenmar_01568"/>
<dbReference type="InterPro" id="IPR002508">
    <property type="entry name" value="MurNAc-LAA_cat"/>
</dbReference>
<dbReference type="OrthoDB" id="9806267at2"/>
<feature type="signal peptide" evidence="4">
    <location>
        <begin position="1"/>
        <end position="25"/>
    </location>
</feature>
<dbReference type="GO" id="GO:0009253">
    <property type="term" value="P:peptidoglycan catabolic process"/>
    <property type="evidence" value="ECO:0007669"/>
    <property type="project" value="InterPro"/>
</dbReference>
<dbReference type="Pfam" id="PF01520">
    <property type="entry name" value="Amidase_3"/>
    <property type="match status" value="1"/>
</dbReference>
<dbReference type="EMBL" id="AONG01000008">
    <property type="protein sequence ID" value="KIQ69998.1"/>
    <property type="molecule type" value="Genomic_DNA"/>
</dbReference>
<dbReference type="CDD" id="cd02696">
    <property type="entry name" value="MurNAc-LAA"/>
    <property type="match status" value="1"/>
</dbReference>
<dbReference type="Proteomes" id="UP000035100">
    <property type="component" value="Unassembled WGS sequence"/>
</dbReference>
<dbReference type="Gene3D" id="2.60.40.3500">
    <property type="match status" value="1"/>
</dbReference>
<dbReference type="AlphaFoldDB" id="A0A0D0QG29"/>
<evidence type="ECO:0000259" key="5">
    <source>
        <dbReference type="SMART" id="SM00646"/>
    </source>
</evidence>
<evidence type="ECO:0000313" key="6">
    <source>
        <dbReference type="EMBL" id="KIQ69998.1"/>
    </source>
</evidence>
<evidence type="ECO:0000256" key="4">
    <source>
        <dbReference type="SAM" id="SignalP"/>
    </source>
</evidence>